<dbReference type="Proteomes" id="UP000432089">
    <property type="component" value="Unassembled WGS sequence"/>
</dbReference>
<proteinExistence type="predicted"/>
<keyword evidence="1" id="KW-0472">Membrane</keyword>
<dbReference type="EMBL" id="VZDO01000021">
    <property type="protein sequence ID" value="KAB0676671.1"/>
    <property type="molecule type" value="Genomic_DNA"/>
</dbReference>
<feature type="transmembrane region" description="Helical" evidence="1">
    <location>
        <begin position="110"/>
        <end position="129"/>
    </location>
</feature>
<name>A0A7V7TUV3_9HYPH</name>
<keyword evidence="1" id="KW-1133">Transmembrane helix</keyword>
<keyword evidence="1" id="KW-0812">Transmembrane</keyword>
<evidence type="ECO:0000256" key="1">
    <source>
        <dbReference type="SAM" id="Phobius"/>
    </source>
</evidence>
<comment type="caution">
    <text evidence="2">The sequence shown here is derived from an EMBL/GenBank/DDBJ whole genome shotgun (WGS) entry which is preliminary data.</text>
</comment>
<protein>
    <submittedName>
        <fullName evidence="2">DUF599 family protein</fullName>
    </submittedName>
</protein>
<dbReference type="AlphaFoldDB" id="A0A7V7TUV3"/>
<dbReference type="InterPro" id="IPR006747">
    <property type="entry name" value="DUF599"/>
</dbReference>
<evidence type="ECO:0000313" key="2">
    <source>
        <dbReference type="EMBL" id="KAB0676671.1"/>
    </source>
</evidence>
<organism evidence="2 3">
    <name type="scientific">Plantimonas leprariae</name>
    <dbReference type="NCBI Taxonomy" id="2615207"/>
    <lineage>
        <taxon>Bacteria</taxon>
        <taxon>Pseudomonadati</taxon>
        <taxon>Pseudomonadota</taxon>
        <taxon>Alphaproteobacteria</taxon>
        <taxon>Hyphomicrobiales</taxon>
        <taxon>Aurantimonadaceae</taxon>
        <taxon>Plantimonas</taxon>
    </lineage>
</organism>
<evidence type="ECO:0000313" key="3">
    <source>
        <dbReference type="Proteomes" id="UP000432089"/>
    </source>
</evidence>
<feature type="transmembrane region" description="Helical" evidence="1">
    <location>
        <begin position="186"/>
        <end position="214"/>
    </location>
</feature>
<dbReference type="PANTHER" id="PTHR31881">
    <property type="match status" value="1"/>
</dbReference>
<reference evidence="2 3" key="1">
    <citation type="submission" date="2019-09" db="EMBL/GenBank/DDBJ databases">
        <title>YIM 132180 draft genome.</title>
        <authorList>
            <person name="Zhang K."/>
        </authorList>
    </citation>
    <scope>NUCLEOTIDE SEQUENCE [LARGE SCALE GENOMIC DNA]</scope>
    <source>
        <strain evidence="2 3">YIM 132180</strain>
    </source>
</reference>
<dbReference type="PANTHER" id="PTHR31881:SF6">
    <property type="entry name" value="OS09G0494600 PROTEIN"/>
    <property type="match status" value="1"/>
</dbReference>
<feature type="transmembrane region" description="Helical" evidence="1">
    <location>
        <begin position="71"/>
        <end position="89"/>
    </location>
</feature>
<feature type="transmembrane region" description="Helical" evidence="1">
    <location>
        <begin position="7"/>
        <end position="25"/>
    </location>
</feature>
<dbReference type="RefSeq" id="WP_150973022.1">
    <property type="nucleotide sequence ID" value="NZ_VZDO01000021.1"/>
</dbReference>
<sequence>MTALSVSDAVVLIVFLVGWTGYNWVTEHSRWARHGLSAAMDVQRRRWMEVLAHRDLRMIDTAIMTGLQQGTAFFASACIFAIGGCFALLGSSRRIAEIAADLPFHNRLDVGLVEAKLLGLIVIFAYAFFKFGWAYRLFNYCTILIGAIPMRDAMERDPESARGAVTAATRMNQHAAKHFNSGLRGIFFGLAYLGWFLGPLILLGSTGFVIAILVHRQFFSGARKVATASVRADAKRRDSR</sequence>
<dbReference type="Pfam" id="PF04654">
    <property type="entry name" value="DUF599"/>
    <property type="match status" value="1"/>
</dbReference>
<accession>A0A7V7TUV3</accession>
<gene>
    <name evidence="2" type="ORF">F6X38_20405</name>
</gene>
<keyword evidence="3" id="KW-1185">Reference proteome</keyword>